<evidence type="ECO:0000256" key="3">
    <source>
        <dbReference type="ARBA" id="ARBA00022840"/>
    </source>
</evidence>
<dbReference type="GO" id="GO:0005524">
    <property type="term" value="F:ATP binding"/>
    <property type="evidence" value="ECO:0007669"/>
    <property type="project" value="UniProtKB-KW"/>
</dbReference>
<keyword evidence="5" id="KW-0670">Pyruvate</keyword>
<dbReference type="InterPro" id="IPR013196">
    <property type="entry name" value="HTH_11"/>
</dbReference>
<dbReference type="GO" id="GO:0005737">
    <property type="term" value="C:cytoplasm"/>
    <property type="evidence" value="ECO:0007669"/>
    <property type="project" value="TreeGrafter"/>
</dbReference>
<dbReference type="InterPro" id="IPR036390">
    <property type="entry name" value="WH_DNA-bd_sf"/>
</dbReference>
<dbReference type="InterPro" id="IPR030855">
    <property type="entry name" value="Bifunct_BirA"/>
</dbReference>
<dbReference type="InterPro" id="IPR036388">
    <property type="entry name" value="WH-like_DNA-bd_sf"/>
</dbReference>
<feature type="domain" description="BPL/LPL catalytic" evidence="4">
    <location>
        <begin position="71"/>
        <end position="259"/>
    </location>
</feature>
<keyword evidence="3" id="KW-0067">ATP-binding</keyword>
<gene>
    <name evidence="5" type="ORF">MCM1_3023</name>
</gene>
<dbReference type="GO" id="GO:0004077">
    <property type="term" value="F:biotin--[biotin carboxyl-carrier protein] ligase activity"/>
    <property type="evidence" value="ECO:0007669"/>
    <property type="project" value="InterPro"/>
</dbReference>
<dbReference type="SUPFAM" id="SSF46785">
    <property type="entry name" value="Winged helix' DNA-binding domain"/>
    <property type="match status" value="1"/>
</dbReference>
<dbReference type="AlphaFoldDB" id="A0A0G3CGY1"/>
<dbReference type="PANTHER" id="PTHR12835:SF5">
    <property type="entry name" value="BIOTIN--PROTEIN LIGASE"/>
    <property type="match status" value="1"/>
</dbReference>
<reference evidence="6" key="1">
    <citation type="submission" date="2014-06" db="EMBL/GenBank/DDBJ databases">
        <title>The complete genome sequence of Methanosarcina barkeri CM1.</title>
        <authorList>
            <consortium name="Pastoral Greenhouse Gas Research Consortium"/>
            <person name="Lambie S.C."/>
            <person name="Leahy S.C."/>
            <person name="Kelly W.J."/>
            <person name="Li D."/>
            <person name="Reilly K."/>
            <person name="Attwood G.T."/>
            <person name="Altermann E."/>
        </authorList>
    </citation>
    <scope>NUCLEOTIDE SEQUENCE [LARGE SCALE GENOMIC DNA]</scope>
    <source>
        <strain evidence="6">CM1</strain>
    </source>
</reference>
<dbReference type="PANTHER" id="PTHR12835">
    <property type="entry name" value="BIOTIN PROTEIN LIGASE"/>
    <property type="match status" value="1"/>
</dbReference>
<evidence type="ECO:0000256" key="1">
    <source>
        <dbReference type="ARBA" id="ARBA00022598"/>
    </source>
</evidence>
<dbReference type="Gene3D" id="1.10.10.10">
    <property type="entry name" value="Winged helix-like DNA-binding domain superfamily/Winged helix DNA-binding domain"/>
    <property type="match status" value="1"/>
</dbReference>
<dbReference type="InterPro" id="IPR003142">
    <property type="entry name" value="BPL_C"/>
</dbReference>
<dbReference type="Gene3D" id="3.30.930.10">
    <property type="entry name" value="Bira Bifunctional Protein, Domain 2"/>
    <property type="match status" value="1"/>
</dbReference>
<dbReference type="SUPFAM" id="SSF50037">
    <property type="entry name" value="C-terminal domain of transcriptional repressors"/>
    <property type="match status" value="1"/>
</dbReference>
<name>A0A0G3CGY1_METBA</name>
<evidence type="ECO:0000256" key="2">
    <source>
        <dbReference type="ARBA" id="ARBA00022741"/>
    </source>
</evidence>
<dbReference type="Pfam" id="PF02237">
    <property type="entry name" value="BPL_C"/>
    <property type="match status" value="1"/>
</dbReference>
<keyword evidence="2" id="KW-0547">Nucleotide-binding</keyword>
<dbReference type="Pfam" id="PF08279">
    <property type="entry name" value="HTH_11"/>
    <property type="match status" value="1"/>
</dbReference>
<proteinExistence type="inferred from homology"/>
<dbReference type="InterPro" id="IPR008988">
    <property type="entry name" value="Transcriptional_repressor_C"/>
</dbReference>
<dbReference type="PATRIC" id="fig|796385.3.peg.3698"/>
<dbReference type="Pfam" id="PF03099">
    <property type="entry name" value="BPL_LplA_LipB"/>
    <property type="match status" value="1"/>
</dbReference>
<evidence type="ECO:0000313" key="6">
    <source>
        <dbReference type="Proteomes" id="UP000035331"/>
    </source>
</evidence>
<dbReference type="HAMAP" id="MF_00978">
    <property type="entry name" value="Bifunct_BirA"/>
    <property type="match status" value="1"/>
</dbReference>
<dbReference type="NCBIfam" id="TIGR00121">
    <property type="entry name" value="birA_ligase"/>
    <property type="match status" value="1"/>
</dbReference>
<dbReference type="EMBL" id="CP008746">
    <property type="protein sequence ID" value="AKJ40015.1"/>
    <property type="molecule type" value="Genomic_DNA"/>
</dbReference>
<sequence length="326" mass="36251">MMGDKRSRIIKALKDAQKSPVSGEELGLKLGISRTMVWKYIKSLQADGYEIESSPKRGYVLKSVPQFLYPEEIQMGLKTTLLGKKIHYFEEVTSTNSIAKEIAASEEEGTLVIAEVQKGGRGRLGREWISPHGGIWMSVILKPGVPLRHASRLTLVAGLAVANVIRNMDLDARIKWPNDVRINGKKVCGILTEAKAEVDKVDYVVLGIGINVNMDLKDIPESFRAGSTTLKAELGRHIKRVSLLQDFLFELEQQYILFKTQPFSHILNDWLALSDTIGRDVKVTTPSRIIEGKAVGVTPDGALVIRKADDTREEIIAGRCIYARSR</sequence>
<dbReference type="PROSITE" id="PS51733">
    <property type="entry name" value="BPL_LPL_CATALYTIC"/>
    <property type="match status" value="1"/>
</dbReference>
<dbReference type="SUPFAM" id="SSF55681">
    <property type="entry name" value="Class II aaRS and biotin synthetases"/>
    <property type="match status" value="1"/>
</dbReference>
<dbReference type="CDD" id="cd16442">
    <property type="entry name" value="BPL"/>
    <property type="match status" value="1"/>
</dbReference>
<dbReference type="InterPro" id="IPR004143">
    <property type="entry name" value="BPL_LPL_catalytic"/>
</dbReference>
<organism evidence="5 6">
    <name type="scientific">Methanosarcina barkeri CM1</name>
    <dbReference type="NCBI Taxonomy" id="796385"/>
    <lineage>
        <taxon>Archaea</taxon>
        <taxon>Methanobacteriati</taxon>
        <taxon>Methanobacteriota</taxon>
        <taxon>Stenosarchaea group</taxon>
        <taxon>Methanomicrobia</taxon>
        <taxon>Methanosarcinales</taxon>
        <taxon>Methanosarcinaceae</taxon>
        <taxon>Methanosarcina</taxon>
    </lineage>
</organism>
<evidence type="ECO:0000259" key="4">
    <source>
        <dbReference type="PROSITE" id="PS51733"/>
    </source>
</evidence>
<dbReference type="InterPro" id="IPR004408">
    <property type="entry name" value="Biotin_CoA_COase_ligase"/>
</dbReference>
<keyword evidence="1 5" id="KW-0436">Ligase</keyword>
<protein>
    <submittedName>
        <fullName evidence="5">Biotin operon repressor/biotin-pyruvate carboxylase ligase</fullName>
    </submittedName>
</protein>
<dbReference type="Proteomes" id="UP000035331">
    <property type="component" value="Chromosome"/>
</dbReference>
<accession>A0A0G3CGY1</accession>
<reference evidence="5 6" key="2">
    <citation type="journal article" date="2015" name="Stand. Genomic Sci.">
        <title>The complete genome sequence of the rumen methanogen Methanosarcina barkeri CM1.</title>
        <authorList>
            <person name="Lambie S.C."/>
            <person name="Kelly W.J."/>
            <person name="Leahy S.C."/>
            <person name="Li D."/>
            <person name="Reilly K."/>
            <person name="McAllister T.A."/>
            <person name="Valle E.R."/>
            <person name="Attwood G.T."/>
            <person name="Altermann E."/>
        </authorList>
    </citation>
    <scope>NUCLEOTIDE SEQUENCE [LARGE SCALE GENOMIC DNA]</scope>
    <source>
        <strain evidence="5 6">CM1</strain>
    </source>
</reference>
<evidence type="ECO:0000313" key="5">
    <source>
        <dbReference type="EMBL" id="AKJ40015.1"/>
    </source>
</evidence>
<dbReference type="GO" id="GO:0006355">
    <property type="term" value="P:regulation of DNA-templated transcription"/>
    <property type="evidence" value="ECO:0007669"/>
    <property type="project" value="InterPro"/>
</dbReference>
<dbReference type="InterPro" id="IPR045864">
    <property type="entry name" value="aa-tRNA-synth_II/BPL/LPL"/>
</dbReference>
<dbReference type="Gene3D" id="2.30.30.100">
    <property type="match status" value="1"/>
</dbReference>